<protein>
    <submittedName>
        <fullName evidence="1">Uncharacterized protein</fullName>
    </submittedName>
</protein>
<dbReference type="EMBL" id="NKUJ01000167">
    <property type="protein sequence ID" value="RMJ11447.1"/>
    <property type="molecule type" value="Genomic_DNA"/>
</dbReference>
<sequence length="88" mass="9619">MPACMRNLEEADAEQDKALLGQRAWTLTKRREDEVGKWAVLDGAGSARHTVLRHCCVSYTYDAAAEADSGCCGGAHQRKQHTTLATDL</sequence>
<proteinExistence type="predicted"/>
<organism evidence="1 2">
    <name type="scientific">Fusarium kuroshium</name>
    <dbReference type="NCBI Taxonomy" id="2010991"/>
    <lineage>
        <taxon>Eukaryota</taxon>
        <taxon>Fungi</taxon>
        <taxon>Dikarya</taxon>
        <taxon>Ascomycota</taxon>
        <taxon>Pezizomycotina</taxon>
        <taxon>Sordariomycetes</taxon>
        <taxon>Hypocreomycetidae</taxon>
        <taxon>Hypocreales</taxon>
        <taxon>Nectriaceae</taxon>
        <taxon>Fusarium</taxon>
        <taxon>Fusarium solani species complex</taxon>
    </lineage>
</organism>
<dbReference type="AlphaFoldDB" id="A0A3M2S1K8"/>
<gene>
    <name evidence="1" type="ORF">CDV36_008892</name>
</gene>
<feature type="non-terminal residue" evidence="1">
    <location>
        <position position="88"/>
    </location>
</feature>
<accession>A0A3M2S1K8</accession>
<keyword evidence="2" id="KW-1185">Reference proteome</keyword>
<comment type="caution">
    <text evidence="1">The sequence shown here is derived from an EMBL/GenBank/DDBJ whole genome shotgun (WGS) entry which is preliminary data.</text>
</comment>
<evidence type="ECO:0000313" key="2">
    <source>
        <dbReference type="Proteomes" id="UP000277212"/>
    </source>
</evidence>
<dbReference type="Proteomes" id="UP000277212">
    <property type="component" value="Unassembled WGS sequence"/>
</dbReference>
<evidence type="ECO:0000313" key="1">
    <source>
        <dbReference type="EMBL" id="RMJ11447.1"/>
    </source>
</evidence>
<name>A0A3M2S1K8_9HYPO</name>
<dbReference type="OrthoDB" id="10473133at2759"/>
<reference evidence="1 2" key="1">
    <citation type="submission" date="2017-06" db="EMBL/GenBank/DDBJ databases">
        <title>Comparative genomic analysis of Ambrosia Fusariam Clade fungi.</title>
        <authorList>
            <person name="Stajich J.E."/>
            <person name="Carrillo J."/>
            <person name="Kijimoto T."/>
            <person name="Eskalen A."/>
            <person name="O'Donnell K."/>
            <person name="Kasson M."/>
        </authorList>
    </citation>
    <scope>NUCLEOTIDE SEQUENCE [LARGE SCALE GENOMIC DNA]</scope>
    <source>
        <strain evidence="1">UCR3666</strain>
    </source>
</reference>